<evidence type="ECO:0000313" key="3">
    <source>
        <dbReference type="Proteomes" id="UP001520878"/>
    </source>
</evidence>
<name>A0ABS8G209_9ALTE</name>
<organism evidence="2 3">
    <name type="scientific">Fluctibacter halophilus</name>
    <dbReference type="NCBI Taxonomy" id="226011"/>
    <lineage>
        <taxon>Bacteria</taxon>
        <taxon>Pseudomonadati</taxon>
        <taxon>Pseudomonadota</taxon>
        <taxon>Gammaproteobacteria</taxon>
        <taxon>Alteromonadales</taxon>
        <taxon>Alteromonadaceae</taxon>
        <taxon>Fluctibacter</taxon>
    </lineage>
</organism>
<keyword evidence="1" id="KW-0812">Transmembrane</keyword>
<dbReference type="Proteomes" id="UP001520878">
    <property type="component" value="Unassembled WGS sequence"/>
</dbReference>
<feature type="transmembrane region" description="Helical" evidence="1">
    <location>
        <begin position="42"/>
        <end position="67"/>
    </location>
</feature>
<evidence type="ECO:0000256" key="1">
    <source>
        <dbReference type="SAM" id="Phobius"/>
    </source>
</evidence>
<gene>
    <name evidence="2" type="ORF">LJ739_00015</name>
</gene>
<dbReference type="SUPFAM" id="SSF55729">
    <property type="entry name" value="Acyl-CoA N-acyltransferases (Nat)"/>
    <property type="match status" value="1"/>
</dbReference>
<accession>A0ABS8G209</accession>
<dbReference type="RefSeq" id="WP_229156550.1">
    <property type="nucleotide sequence ID" value="NZ_JAJEWP010000001.1"/>
</dbReference>
<dbReference type="InterPro" id="IPR016181">
    <property type="entry name" value="Acyl_CoA_acyltransferase"/>
</dbReference>
<comment type="caution">
    <text evidence="2">The sequence shown here is derived from an EMBL/GenBank/DDBJ whole genome shotgun (WGS) entry which is preliminary data.</text>
</comment>
<reference evidence="2 3" key="1">
    <citation type="submission" date="2021-10" db="EMBL/GenBank/DDBJ databases">
        <title>Draft genome of Aestuariibacter halophilus JC2043.</title>
        <authorList>
            <person name="Emsley S.A."/>
            <person name="Pfannmuller K.M."/>
            <person name="Ushijima B."/>
            <person name="Saw J.H."/>
            <person name="Videau P."/>
        </authorList>
    </citation>
    <scope>NUCLEOTIDE SEQUENCE [LARGE SCALE GENOMIC DNA]</scope>
    <source>
        <strain evidence="2 3">JC2043</strain>
    </source>
</reference>
<evidence type="ECO:0000313" key="2">
    <source>
        <dbReference type="EMBL" id="MCC2614624.1"/>
    </source>
</evidence>
<proteinExistence type="predicted"/>
<keyword evidence="3" id="KW-1185">Reference proteome</keyword>
<dbReference type="EMBL" id="JAJEWP010000001">
    <property type="protein sequence ID" value="MCC2614624.1"/>
    <property type="molecule type" value="Genomic_DNA"/>
</dbReference>
<evidence type="ECO:0008006" key="4">
    <source>
        <dbReference type="Google" id="ProtNLM"/>
    </source>
</evidence>
<protein>
    <recommendedName>
        <fullName evidence="4">N-acetyltransferase domain-containing protein</fullName>
    </recommendedName>
</protein>
<keyword evidence="1" id="KW-0472">Membrane</keyword>
<sequence>MTLSLVEVFGYCASALIAYSLTRSSILKLRWFNLFGSSSFCIYGIIIGAFPVALLNGFIAMTNVFFLRRILLHVEDNFAVLSVRRPSNYVDFFLDYHQKEINELFPRFLRRSHDQHREYFFLTEGTDVVGVVSGYRTADEGFIIDFDFVVPAYRDFRLGRFVIGEGREMVNKFHFAYLGAKADSVEHERYLQTLGFVPGPRGIWALPSDSDAANKGA</sequence>
<keyword evidence="1" id="KW-1133">Transmembrane helix</keyword>